<keyword evidence="3" id="KW-0158">Chromosome</keyword>
<dbReference type="AlphaFoldDB" id="A0AA39ZER3"/>
<feature type="region of interest" description="Disordered" evidence="10">
    <location>
        <begin position="327"/>
        <end position="351"/>
    </location>
</feature>
<dbReference type="Pfam" id="PF05859">
    <property type="entry name" value="Mis12"/>
    <property type="match status" value="1"/>
</dbReference>
<dbReference type="GO" id="GO:0051301">
    <property type="term" value="P:cell division"/>
    <property type="evidence" value="ECO:0007669"/>
    <property type="project" value="UniProtKB-KW"/>
</dbReference>
<evidence type="ECO:0000256" key="6">
    <source>
        <dbReference type="ARBA" id="ARBA00022838"/>
    </source>
</evidence>
<evidence type="ECO:0000256" key="9">
    <source>
        <dbReference type="ARBA" id="ARBA00023328"/>
    </source>
</evidence>
<dbReference type="GO" id="GO:0051382">
    <property type="term" value="P:kinetochore assembly"/>
    <property type="evidence" value="ECO:0007669"/>
    <property type="project" value="TreeGrafter"/>
</dbReference>
<keyword evidence="8" id="KW-0131">Cell cycle</keyword>
<keyword evidence="7" id="KW-0175">Coiled coil</keyword>
<evidence type="ECO:0000256" key="5">
    <source>
        <dbReference type="ARBA" id="ARBA00022776"/>
    </source>
</evidence>
<keyword evidence="12" id="KW-1185">Reference proteome</keyword>
<dbReference type="EMBL" id="JAULSY010000040">
    <property type="protein sequence ID" value="KAK0669666.1"/>
    <property type="molecule type" value="Genomic_DNA"/>
</dbReference>
<evidence type="ECO:0000256" key="1">
    <source>
        <dbReference type="ARBA" id="ARBA00004629"/>
    </source>
</evidence>
<evidence type="ECO:0000256" key="8">
    <source>
        <dbReference type="ARBA" id="ARBA00023306"/>
    </source>
</evidence>
<dbReference type="GO" id="GO:0005634">
    <property type="term" value="C:nucleus"/>
    <property type="evidence" value="ECO:0007669"/>
    <property type="project" value="InterPro"/>
</dbReference>
<comment type="similarity">
    <text evidence="2">Belongs to the mis12 family.</text>
</comment>
<name>A0AA39ZER3_9PEZI</name>
<dbReference type="Proteomes" id="UP001174997">
    <property type="component" value="Unassembled WGS sequence"/>
</dbReference>
<evidence type="ECO:0000256" key="2">
    <source>
        <dbReference type="ARBA" id="ARBA00008643"/>
    </source>
</evidence>
<keyword evidence="9" id="KW-0137">Centromere</keyword>
<comment type="caution">
    <text evidence="11">The sequence shown here is derived from an EMBL/GenBank/DDBJ whole genome shotgun (WGS) entry which is preliminary data.</text>
</comment>
<accession>A0AA39ZER3</accession>
<dbReference type="GO" id="GO:0000070">
    <property type="term" value="P:mitotic sister chromatid segregation"/>
    <property type="evidence" value="ECO:0007669"/>
    <property type="project" value="TreeGrafter"/>
</dbReference>
<keyword evidence="5" id="KW-0498">Mitosis</keyword>
<dbReference type="GO" id="GO:0000444">
    <property type="term" value="C:MIS12/MIND type complex"/>
    <property type="evidence" value="ECO:0007669"/>
    <property type="project" value="TreeGrafter"/>
</dbReference>
<evidence type="ECO:0000256" key="3">
    <source>
        <dbReference type="ARBA" id="ARBA00022454"/>
    </source>
</evidence>
<gene>
    <name evidence="11" type="ORF">QBC41DRAFT_274249</name>
</gene>
<protein>
    <submittedName>
        <fullName evidence="11">Mis12 protein-domain-containing protein</fullName>
    </submittedName>
</protein>
<evidence type="ECO:0000313" key="11">
    <source>
        <dbReference type="EMBL" id="KAK0669666.1"/>
    </source>
</evidence>
<evidence type="ECO:0000256" key="10">
    <source>
        <dbReference type="SAM" id="MobiDB-lite"/>
    </source>
</evidence>
<feature type="compositionally biased region" description="Basic and acidic residues" evidence="10">
    <location>
        <begin position="331"/>
        <end position="351"/>
    </location>
</feature>
<dbReference type="InterPro" id="IPR008685">
    <property type="entry name" value="Centromere_Mis12"/>
</dbReference>
<organism evidence="11 12">
    <name type="scientific">Cercophora samala</name>
    <dbReference type="NCBI Taxonomy" id="330535"/>
    <lineage>
        <taxon>Eukaryota</taxon>
        <taxon>Fungi</taxon>
        <taxon>Dikarya</taxon>
        <taxon>Ascomycota</taxon>
        <taxon>Pezizomycotina</taxon>
        <taxon>Sordariomycetes</taxon>
        <taxon>Sordariomycetidae</taxon>
        <taxon>Sordariales</taxon>
        <taxon>Lasiosphaeriaceae</taxon>
        <taxon>Cercophora</taxon>
    </lineage>
</organism>
<evidence type="ECO:0000313" key="12">
    <source>
        <dbReference type="Proteomes" id="UP001174997"/>
    </source>
</evidence>
<keyword evidence="4" id="KW-0132">Cell division</keyword>
<proteinExistence type="inferred from homology"/>
<dbReference type="PANTHER" id="PTHR14527">
    <property type="entry name" value="PROTEIN MIS12 HOMOLOG"/>
    <property type="match status" value="1"/>
</dbReference>
<comment type="subcellular location">
    <subcellularLocation>
        <location evidence="1">Chromosome</location>
        <location evidence="1">Centromere</location>
        <location evidence="1">Kinetochore</location>
    </subcellularLocation>
</comment>
<dbReference type="PANTHER" id="PTHR14527:SF2">
    <property type="entry name" value="PROTEIN MIS12 HOMOLOG"/>
    <property type="match status" value="1"/>
</dbReference>
<keyword evidence="6" id="KW-0995">Kinetochore</keyword>
<evidence type="ECO:0000256" key="4">
    <source>
        <dbReference type="ARBA" id="ARBA00022618"/>
    </source>
</evidence>
<sequence length="351" mass="38612">MASRSDTELLTEHFGYPPVSLLDLIINTTNTLADRALSSIESGLLNAPPSALGFRAPGFPSPAESHRNEVEEGVHKLETLLFAALDKNFDKFEIYTMRFLLTVAPEDEPFTTLAHYRGLDFGDAGEDDDDGDGDVGVGGLNQLRRRLQESMKLNAMLEAEKARNEGLLGEVRRLVGVNAGVKHEVDNNNNINNNNGGEKTKEDKAVFGFLADKRKGLEGVGGDRPLETTARFGVSQLSSLREMSTHLRGLLPRLVAQQGGAEEEEEEGKDWRRERLEYVEAATRRHLENVRGLELTRDGAVRDDAEMAGEPKMRGVEVGDLERVVGLLGVGEKEDKGGEKEREGGDRMDES</sequence>
<evidence type="ECO:0000256" key="7">
    <source>
        <dbReference type="ARBA" id="ARBA00023054"/>
    </source>
</evidence>
<reference evidence="11" key="1">
    <citation type="submission" date="2023-06" db="EMBL/GenBank/DDBJ databases">
        <title>Genome-scale phylogeny and comparative genomics of the fungal order Sordariales.</title>
        <authorList>
            <consortium name="Lawrence Berkeley National Laboratory"/>
            <person name="Hensen N."/>
            <person name="Bonometti L."/>
            <person name="Westerberg I."/>
            <person name="Brannstrom I.O."/>
            <person name="Guillou S."/>
            <person name="Cros-Aarteil S."/>
            <person name="Calhoun S."/>
            <person name="Haridas S."/>
            <person name="Kuo A."/>
            <person name="Mondo S."/>
            <person name="Pangilinan J."/>
            <person name="Riley R."/>
            <person name="Labutti K."/>
            <person name="Andreopoulos B."/>
            <person name="Lipzen A."/>
            <person name="Chen C."/>
            <person name="Yanf M."/>
            <person name="Daum C."/>
            <person name="Ng V."/>
            <person name="Clum A."/>
            <person name="Steindorff A."/>
            <person name="Ohm R."/>
            <person name="Martin F."/>
            <person name="Silar P."/>
            <person name="Natvig D."/>
            <person name="Lalanne C."/>
            <person name="Gautier V."/>
            <person name="Ament-Velasquez S.L."/>
            <person name="Kruys A."/>
            <person name="Hutchinson M.I."/>
            <person name="Powell A.J."/>
            <person name="Barry K."/>
            <person name="Miller A.N."/>
            <person name="Grigoriev I.V."/>
            <person name="Debuchy R."/>
            <person name="Gladieux P."/>
            <person name="Thoren M.H."/>
            <person name="Johannesson H."/>
        </authorList>
    </citation>
    <scope>NUCLEOTIDE SEQUENCE</scope>
    <source>
        <strain evidence="11">CBS 307.81</strain>
    </source>
</reference>